<name>A0AAU9FMN9_DROMD</name>
<evidence type="ECO:0000313" key="2">
    <source>
        <dbReference type="EMBL" id="BFF96885.1"/>
    </source>
</evidence>
<organism evidence="2 3">
    <name type="scientific">Drosophila madeirensis</name>
    <name type="common">Fruit fly</name>
    <dbReference type="NCBI Taxonomy" id="30013"/>
    <lineage>
        <taxon>Eukaryota</taxon>
        <taxon>Metazoa</taxon>
        <taxon>Ecdysozoa</taxon>
        <taxon>Arthropoda</taxon>
        <taxon>Hexapoda</taxon>
        <taxon>Insecta</taxon>
        <taxon>Pterygota</taxon>
        <taxon>Neoptera</taxon>
        <taxon>Endopterygota</taxon>
        <taxon>Diptera</taxon>
        <taxon>Brachycera</taxon>
        <taxon>Muscomorpha</taxon>
        <taxon>Ephydroidea</taxon>
        <taxon>Drosophilidae</taxon>
        <taxon>Drosophila</taxon>
        <taxon>Sophophora</taxon>
    </lineage>
</organism>
<dbReference type="AlphaFoldDB" id="A0AAU9FMN9"/>
<dbReference type="EMBL" id="AP029265">
    <property type="protein sequence ID" value="BFF96885.1"/>
    <property type="molecule type" value="Genomic_DNA"/>
</dbReference>
<keyword evidence="2" id="KW-0808">Transferase</keyword>
<dbReference type="Proteomes" id="UP001500889">
    <property type="component" value="Chromosome J"/>
</dbReference>
<keyword evidence="3" id="KW-1185">Reference proteome</keyword>
<evidence type="ECO:0000256" key="1">
    <source>
        <dbReference type="SAM" id="MobiDB-lite"/>
    </source>
</evidence>
<gene>
    <name evidence="2" type="ORF">DMAD_05419</name>
</gene>
<feature type="region of interest" description="Disordered" evidence="1">
    <location>
        <begin position="64"/>
        <end position="87"/>
    </location>
</feature>
<keyword evidence="2" id="KW-0418">Kinase</keyword>
<feature type="compositionally biased region" description="Basic residues" evidence="1">
    <location>
        <begin position="64"/>
        <end position="76"/>
    </location>
</feature>
<reference evidence="2 3" key="1">
    <citation type="submission" date="2024-02" db="EMBL/GenBank/DDBJ databases">
        <title>A chromosome-level genome assembly of Drosophila madeirensis, a fruit fly species endemic to Madeira island.</title>
        <authorList>
            <person name="Tomihara K."/>
            <person name="Llopart A."/>
            <person name="Yamamoto D."/>
        </authorList>
    </citation>
    <scope>NUCLEOTIDE SEQUENCE [LARGE SCALE GENOMIC DNA]</scope>
    <source>
        <strain evidence="2 3">RF1</strain>
    </source>
</reference>
<dbReference type="GO" id="GO:0016301">
    <property type="term" value="F:kinase activity"/>
    <property type="evidence" value="ECO:0007669"/>
    <property type="project" value="UniProtKB-KW"/>
</dbReference>
<accession>A0AAU9FMN9</accession>
<protein>
    <submittedName>
        <fullName evidence="2">Serine/threonine-protein kinase CBK1-like</fullName>
    </submittedName>
</protein>
<sequence length="146" mass="16553">MLAFHNEHIASCAFLTYYTPESSTATAASSPTSSAAQATPLFNDKQAISGVAYPCGALSVRRMRWQQHQQQQHHHQQQQQQHHITQTQRHAFGYPYPRLCVGQRLQLQSHQQQQQQQESHQQSSLGCLIASSRSNLRDICKTRAIC</sequence>
<proteinExistence type="predicted"/>
<evidence type="ECO:0000313" key="3">
    <source>
        <dbReference type="Proteomes" id="UP001500889"/>
    </source>
</evidence>